<protein>
    <submittedName>
        <fullName evidence="1">Uncharacterized protein</fullName>
    </submittedName>
</protein>
<dbReference type="EMBL" id="JAVRIC010000023">
    <property type="protein sequence ID" value="MDT0498597.1"/>
    <property type="molecule type" value="Genomic_DNA"/>
</dbReference>
<comment type="caution">
    <text evidence="1">The sequence shown here is derived from an EMBL/GenBank/DDBJ whole genome shotgun (WGS) entry which is preliminary data.</text>
</comment>
<name>A0ABU2WNC2_9GAMM</name>
<sequence length="69" mass="7677">MTSSPRPLSDHQYIRSKGLRCPFCRARDVEGQAGLDIDAGVAPQEVRCNACQRFWTDIYLLAGYQAASD</sequence>
<dbReference type="RefSeq" id="WP_311366007.1">
    <property type="nucleotide sequence ID" value="NZ_JAVRIC010000023.1"/>
</dbReference>
<proteinExistence type="predicted"/>
<evidence type="ECO:0000313" key="1">
    <source>
        <dbReference type="EMBL" id="MDT0498597.1"/>
    </source>
</evidence>
<accession>A0ABU2WNC2</accession>
<gene>
    <name evidence="1" type="ORF">RM530_14700</name>
</gene>
<keyword evidence="2" id="KW-1185">Reference proteome</keyword>
<evidence type="ECO:0000313" key="2">
    <source>
        <dbReference type="Proteomes" id="UP001254608"/>
    </source>
</evidence>
<organism evidence="1 2">
    <name type="scientific">Banduia mediterranea</name>
    <dbReference type="NCBI Taxonomy" id="3075609"/>
    <lineage>
        <taxon>Bacteria</taxon>
        <taxon>Pseudomonadati</taxon>
        <taxon>Pseudomonadota</taxon>
        <taxon>Gammaproteobacteria</taxon>
        <taxon>Nevskiales</taxon>
        <taxon>Algiphilaceae</taxon>
        <taxon>Banduia</taxon>
    </lineage>
</organism>
<dbReference type="Proteomes" id="UP001254608">
    <property type="component" value="Unassembled WGS sequence"/>
</dbReference>
<reference evidence="1 2" key="1">
    <citation type="submission" date="2023-09" db="EMBL/GenBank/DDBJ databases">
        <authorList>
            <person name="Rey-Velasco X."/>
        </authorList>
    </citation>
    <scope>NUCLEOTIDE SEQUENCE [LARGE SCALE GENOMIC DNA]</scope>
    <source>
        <strain evidence="1 2">W345</strain>
    </source>
</reference>